<dbReference type="STRING" id="53326.A0A016TI03"/>
<gene>
    <name evidence="2" type="primary">Acey_s0099.g3172</name>
    <name evidence="2" type="ORF">Y032_0099g3172</name>
</gene>
<dbReference type="EMBL" id="JARK01001435">
    <property type="protein sequence ID" value="EYC02544.1"/>
    <property type="molecule type" value="Genomic_DNA"/>
</dbReference>
<evidence type="ECO:0000313" key="3">
    <source>
        <dbReference type="Proteomes" id="UP000024635"/>
    </source>
</evidence>
<dbReference type="AlphaFoldDB" id="A0A016TI03"/>
<feature type="region of interest" description="Disordered" evidence="1">
    <location>
        <begin position="94"/>
        <end position="157"/>
    </location>
</feature>
<keyword evidence="3" id="KW-1185">Reference proteome</keyword>
<dbReference type="Proteomes" id="UP000024635">
    <property type="component" value="Unassembled WGS sequence"/>
</dbReference>
<evidence type="ECO:0000313" key="2">
    <source>
        <dbReference type="EMBL" id="EYC02544.1"/>
    </source>
</evidence>
<name>A0A016TI03_9BILA</name>
<protein>
    <submittedName>
        <fullName evidence="2">Uncharacterized protein</fullName>
    </submittedName>
</protein>
<sequence length="189" mass="20401">MLHRSSRQFMIVSMSSGLFDCQHVLWTVESTQKISLRKSIDSDPGDFVKIETADNGSSDAAAVEVKVCTCLACRIAQSLTFALQAATPPIVVSSTSAEEKKEVEVPKAEQKVEEKAEKPAQKVEEKPKPKPEEKTEKKAEAKPGDKSPAASLLTWIHENPGMGGLDHCVPGCIIEITQGKRVDTNANGG</sequence>
<feature type="compositionally biased region" description="Basic and acidic residues" evidence="1">
    <location>
        <begin position="97"/>
        <end position="145"/>
    </location>
</feature>
<reference evidence="3" key="1">
    <citation type="journal article" date="2015" name="Nat. Genet.">
        <title>The genome and transcriptome of the zoonotic hookworm Ancylostoma ceylanicum identify infection-specific gene families.</title>
        <authorList>
            <person name="Schwarz E.M."/>
            <person name="Hu Y."/>
            <person name="Antoshechkin I."/>
            <person name="Miller M.M."/>
            <person name="Sternberg P.W."/>
            <person name="Aroian R.V."/>
        </authorList>
    </citation>
    <scope>NUCLEOTIDE SEQUENCE</scope>
    <source>
        <strain evidence="3">HY135</strain>
    </source>
</reference>
<comment type="caution">
    <text evidence="2">The sequence shown here is derived from an EMBL/GenBank/DDBJ whole genome shotgun (WGS) entry which is preliminary data.</text>
</comment>
<proteinExistence type="predicted"/>
<dbReference type="OrthoDB" id="194358at2759"/>
<evidence type="ECO:0000256" key="1">
    <source>
        <dbReference type="SAM" id="MobiDB-lite"/>
    </source>
</evidence>
<organism evidence="2 3">
    <name type="scientific">Ancylostoma ceylanicum</name>
    <dbReference type="NCBI Taxonomy" id="53326"/>
    <lineage>
        <taxon>Eukaryota</taxon>
        <taxon>Metazoa</taxon>
        <taxon>Ecdysozoa</taxon>
        <taxon>Nematoda</taxon>
        <taxon>Chromadorea</taxon>
        <taxon>Rhabditida</taxon>
        <taxon>Rhabditina</taxon>
        <taxon>Rhabditomorpha</taxon>
        <taxon>Strongyloidea</taxon>
        <taxon>Ancylostomatidae</taxon>
        <taxon>Ancylostomatinae</taxon>
        <taxon>Ancylostoma</taxon>
    </lineage>
</organism>
<accession>A0A016TI03</accession>